<comment type="caution">
    <text evidence="3">The sequence shown here is derived from an EMBL/GenBank/DDBJ whole genome shotgun (WGS) entry which is preliminary data.</text>
</comment>
<gene>
    <name evidence="3" type="ORF">GCM10010140_35270</name>
</gene>
<keyword evidence="1" id="KW-0732">Signal</keyword>
<sequence>MKRLFGTAAVVLSAALTLTACGGGDPLTSASASPATTGSGSGSGSGGGRAVVGSFDFPESVLLASIYAQALESKGVTVEEKPNIGSREIVYDQVKSGGLTVLPEYNGALLAFIDPKTTAASKDEVNDELKAKLPAEVEILDSAAAEDKDSLTVTKESATKYKLTTIEDLAKISKQNAVGGPPEFKKRREAQFKDVYGLEFKEWKPTGATTADAVKSGTVLTGNVFTTDPKIVLNDLVPLEDPKNVFSAQNVTPLVNKAAANDTVRTTLNAISAKLDTQTLVDMMKRVAVDKDDAAVVAKDWLTKNGLAS</sequence>
<proteinExistence type="predicted"/>
<dbReference type="Proteomes" id="UP000611554">
    <property type="component" value="Unassembled WGS sequence"/>
</dbReference>
<keyword evidence="4" id="KW-1185">Reference proteome</keyword>
<dbReference type="Gene3D" id="3.40.190.10">
    <property type="entry name" value="Periplasmic binding protein-like II"/>
    <property type="match status" value="1"/>
</dbReference>
<organism evidence="3 4">
    <name type="scientific">Streptosporangium pseudovulgare</name>
    <dbReference type="NCBI Taxonomy" id="35765"/>
    <lineage>
        <taxon>Bacteria</taxon>
        <taxon>Bacillati</taxon>
        <taxon>Actinomycetota</taxon>
        <taxon>Actinomycetes</taxon>
        <taxon>Streptosporangiales</taxon>
        <taxon>Streptosporangiaceae</taxon>
        <taxon>Streptosporangium</taxon>
    </lineage>
</organism>
<feature type="signal peptide" evidence="1">
    <location>
        <begin position="1"/>
        <end position="22"/>
    </location>
</feature>
<protein>
    <submittedName>
        <fullName evidence="3">Glycine/betaine ABC transporter substrate-binding protein</fullName>
    </submittedName>
</protein>
<evidence type="ECO:0000313" key="4">
    <source>
        <dbReference type="Proteomes" id="UP000611554"/>
    </source>
</evidence>
<reference evidence="4" key="1">
    <citation type="journal article" date="2019" name="Int. J. Syst. Evol. Microbiol.">
        <title>The Global Catalogue of Microorganisms (GCM) 10K type strain sequencing project: providing services to taxonomists for standard genome sequencing and annotation.</title>
        <authorList>
            <consortium name="The Broad Institute Genomics Platform"/>
            <consortium name="The Broad Institute Genome Sequencing Center for Infectious Disease"/>
            <person name="Wu L."/>
            <person name="Ma J."/>
        </authorList>
    </citation>
    <scope>NUCLEOTIDE SEQUENCE [LARGE SCALE GENOMIC DNA]</scope>
    <source>
        <strain evidence="4">JCM 3115</strain>
    </source>
</reference>
<evidence type="ECO:0000256" key="1">
    <source>
        <dbReference type="SAM" id="SignalP"/>
    </source>
</evidence>
<feature type="chain" id="PRO_5047203397" evidence="1">
    <location>
        <begin position="23"/>
        <end position="309"/>
    </location>
</feature>
<feature type="domain" description="ABC-type glycine betaine transport system substrate-binding" evidence="2">
    <location>
        <begin position="51"/>
        <end position="304"/>
    </location>
</feature>
<dbReference type="PROSITE" id="PS51257">
    <property type="entry name" value="PROKAR_LIPOPROTEIN"/>
    <property type="match status" value="1"/>
</dbReference>
<name>A0ABQ2QXD4_9ACTN</name>
<dbReference type="EMBL" id="BMQJ01000008">
    <property type="protein sequence ID" value="GGQ02175.1"/>
    <property type="molecule type" value="Genomic_DNA"/>
</dbReference>
<dbReference type="Gene3D" id="3.40.190.120">
    <property type="entry name" value="Osmoprotection protein (prox), domain 2"/>
    <property type="match status" value="1"/>
</dbReference>
<evidence type="ECO:0000313" key="3">
    <source>
        <dbReference type="EMBL" id="GGQ02175.1"/>
    </source>
</evidence>
<dbReference type="SUPFAM" id="SSF53850">
    <property type="entry name" value="Periplasmic binding protein-like II"/>
    <property type="match status" value="1"/>
</dbReference>
<dbReference type="RefSeq" id="WP_189247563.1">
    <property type="nucleotide sequence ID" value="NZ_BMQJ01000008.1"/>
</dbReference>
<accession>A0ABQ2QXD4</accession>
<dbReference type="InterPro" id="IPR007210">
    <property type="entry name" value="ABC_Gly_betaine_transp_sub-bd"/>
</dbReference>
<evidence type="ECO:0000259" key="2">
    <source>
        <dbReference type="Pfam" id="PF04069"/>
    </source>
</evidence>
<dbReference type="Pfam" id="PF04069">
    <property type="entry name" value="OpuAC"/>
    <property type="match status" value="1"/>
</dbReference>
<dbReference type="CDD" id="cd13606">
    <property type="entry name" value="PBP2_ProX_like"/>
    <property type="match status" value="1"/>
</dbReference>